<protein>
    <submittedName>
        <fullName evidence="2">Uncharacterized protein</fullName>
    </submittedName>
</protein>
<dbReference type="InterPro" id="IPR041078">
    <property type="entry name" value="Plavaka"/>
</dbReference>
<dbReference type="GeneID" id="64658731"/>
<gene>
    <name evidence="2" type="ORF">F5891DRAFT_1129742</name>
</gene>
<accession>A0AAD4HJ54</accession>
<dbReference type="Pfam" id="PF18759">
    <property type="entry name" value="Plavaka"/>
    <property type="match status" value="2"/>
</dbReference>
<reference evidence="2" key="1">
    <citation type="journal article" date="2020" name="New Phytol.">
        <title>Comparative genomics reveals dynamic genome evolution in host specialist ectomycorrhizal fungi.</title>
        <authorList>
            <person name="Lofgren L.A."/>
            <person name="Nguyen N.H."/>
            <person name="Vilgalys R."/>
            <person name="Ruytinx J."/>
            <person name="Liao H.L."/>
            <person name="Branco S."/>
            <person name="Kuo A."/>
            <person name="LaButti K."/>
            <person name="Lipzen A."/>
            <person name="Andreopoulos W."/>
            <person name="Pangilinan J."/>
            <person name="Riley R."/>
            <person name="Hundley H."/>
            <person name="Na H."/>
            <person name="Barry K."/>
            <person name="Grigoriev I.V."/>
            <person name="Stajich J.E."/>
            <person name="Kennedy P.G."/>
        </authorList>
    </citation>
    <scope>NUCLEOTIDE SEQUENCE</scope>
    <source>
        <strain evidence="2">FC203</strain>
    </source>
</reference>
<dbReference type="RefSeq" id="XP_041223667.1">
    <property type="nucleotide sequence ID" value="XM_041364433.1"/>
</dbReference>
<evidence type="ECO:0000313" key="2">
    <source>
        <dbReference type="EMBL" id="KAG1898091.1"/>
    </source>
</evidence>
<dbReference type="EMBL" id="JABBWK010000042">
    <property type="protein sequence ID" value="KAG1898091.1"/>
    <property type="molecule type" value="Genomic_DNA"/>
</dbReference>
<dbReference type="AlphaFoldDB" id="A0AAD4HJ54"/>
<comment type="caution">
    <text evidence="2">The sequence shown here is derived from an EMBL/GenBank/DDBJ whole genome shotgun (WGS) entry which is preliminary data.</text>
</comment>
<keyword evidence="3" id="KW-1185">Reference proteome</keyword>
<evidence type="ECO:0000256" key="1">
    <source>
        <dbReference type="SAM" id="MobiDB-lite"/>
    </source>
</evidence>
<feature type="region of interest" description="Disordered" evidence="1">
    <location>
        <begin position="1"/>
        <end position="24"/>
    </location>
</feature>
<name>A0AAD4HJ54_9AGAM</name>
<dbReference type="Proteomes" id="UP001195769">
    <property type="component" value="Unassembled WGS sequence"/>
</dbReference>
<organism evidence="2 3">
    <name type="scientific">Suillus fuscotomentosus</name>
    <dbReference type="NCBI Taxonomy" id="1912939"/>
    <lineage>
        <taxon>Eukaryota</taxon>
        <taxon>Fungi</taxon>
        <taxon>Dikarya</taxon>
        <taxon>Basidiomycota</taxon>
        <taxon>Agaricomycotina</taxon>
        <taxon>Agaricomycetes</taxon>
        <taxon>Agaricomycetidae</taxon>
        <taxon>Boletales</taxon>
        <taxon>Suillineae</taxon>
        <taxon>Suillaceae</taxon>
        <taxon>Suillus</taxon>
    </lineage>
</organism>
<proteinExistence type="predicted"/>
<feature type="compositionally biased region" description="Acidic residues" evidence="1">
    <location>
        <begin position="1"/>
        <end position="10"/>
    </location>
</feature>
<sequence>MDVMEDLAADEEQHHGNQEIQERAQGQHGCVIAPYPDLHAGKPISNNHTANVAYGAHLSTDGNQENTYHPFASKMDWEVARWAKLHGLSSTALSDLLAIKGVSERLSLSFKNVNELNAIVDHELLTGRPKFKREQIIVAGEAFNVYYRNMIECVKSLYSDPNFARYLVFVPECHYANEDETVRLFHDMHTGKWWWDTQKKLDQHSPGGTIISIIILSDKTQVTLFRNKSAYPVYLTIGNIPKEIQRKPSSGAHILLAYLPCTRLDHISNKASHRRSLANLYHACLSHVLAPLKSIGLDGITMASGDGTLRRCHLLFASFVGDYPEQLLATGIKFGELLDALATLDEGNLSFVRACSAAGVKPIIHPFWEDLPFANVFHAITPDVLHQLYQGLVKHLLGWLTAACGVAEIDARCRRLPPNHHIHLFTKGITCLSCISGTEHSQICHFLLGIVIGIRLPNNLNANRLLQAIQGLLDFLYLAQYPCHSSETLQLIDDALGLFHENKDIFIDLGIRNNFNLPKLHATHHYSYMIMMLGTTDNYNTEYTERLHIDYAKDAYRATNHKDEFAQMTRWLERKEKILHHDKYVIWRLAGDTMPKHPTAKAVTIDKLVDDYGATFFCEALARYITQLRHAEDPNPLHDRALEVFACDIHFPFRTLPVFHKIKWVSVDARGHSDTTVTLDSVHTRPQRRSGSGLLPRRSDTVLVNLGANTEAISAGIQAFRVGQVPSHLAYIEWFLLFPLAPDRHHGLYKVLRSLLGGAKLASIVPLSKIMRSAHLLPNFGAIVPREWSSDTVLDDCNTFWLNSYLDRYTFCIFK</sequence>
<evidence type="ECO:0000313" key="3">
    <source>
        <dbReference type="Proteomes" id="UP001195769"/>
    </source>
</evidence>
<feature type="compositionally biased region" description="Basic and acidic residues" evidence="1">
    <location>
        <begin position="11"/>
        <end position="22"/>
    </location>
</feature>